<accession>A0AAV5NAI2</accession>
<keyword evidence="2" id="KW-1185">Reference proteome</keyword>
<dbReference type="EMBL" id="BRLH01000021">
    <property type="protein sequence ID" value="GKX57647.1"/>
    <property type="molecule type" value="Genomic_DNA"/>
</dbReference>
<proteinExistence type="predicted"/>
<gene>
    <name evidence="1" type="ORF">SOASR030_37590</name>
</gene>
<evidence type="ECO:0000313" key="1">
    <source>
        <dbReference type="EMBL" id="GKX57647.1"/>
    </source>
</evidence>
<reference evidence="1" key="1">
    <citation type="submission" date="2022-06" db="EMBL/GenBank/DDBJ databases">
        <title>Draft genome sequences of Leminorella grimontii str. JCM5902.</title>
        <authorList>
            <person name="Wakabayashi Y."/>
            <person name="Kojima K."/>
        </authorList>
    </citation>
    <scope>NUCLEOTIDE SEQUENCE</scope>
    <source>
        <strain evidence="1">JCM 5902</strain>
    </source>
</reference>
<sequence>MGNAVMEYIRYGAFITGKKNCDGIRVINPKTLECQCTVCSRRFYLSTPYQQIKKRENAACPHCDWKTLHSHVVISFSYKDEEGAFSYEVWGDERIYYISDETHPLHKWLAEQIKQERRFTRLAYIATIATRRERALE</sequence>
<dbReference type="AlphaFoldDB" id="A0AAV5NAI2"/>
<evidence type="ECO:0000313" key="2">
    <source>
        <dbReference type="Proteomes" id="UP001058124"/>
    </source>
</evidence>
<name>A0AAV5NAI2_9GAMM</name>
<organism evidence="1 2">
    <name type="scientific">Leminorella grimontii</name>
    <dbReference type="NCBI Taxonomy" id="82981"/>
    <lineage>
        <taxon>Bacteria</taxon>
        <taxon>Pseudomonadati</taxon>
        <taxon>Pseudomonadota</taxon>
        <taxon>Gammaproteobacteria</taxon>
        <taxon>Enterobacterales</taxon>
        <taxon>Budviciaceae</taxon>
        <taxon>Leminorella</taxon>
    </lineage>
</organism>
<dbReference type="Proteomes" id="UP001058124">
    <property type="component" value="Unassembled WGS sequence"/>
</dbReference>
<comment type="caution">
    <text evidence="1">The sequence shown here is derived from an EMBL/GenBank/DDBJ whole genome shotgun (WGS) entry which is preliminary data.</text>
</comment>
<protein>
    <submittedName>
        <fullName evidence="1">Uncharacterized protein</fullName>
    </submittedName>
</protein>